<reference evidence="17" key="2">
    <citation type="submission" date="2020-07" db="EMBL/GenBank/DDBJ databases">
        <authorList>
            <person name="Yu X."/>
        </authorList>
    </citation>
    <scope>NUCLEOTIDE SEQUENCE [LARGE SCALE GENOMIC DNA]</scope>
    <source>
        <strain evidence="17">24T</strain>
    </source>
</reference>
<dbReference type="InterPro" id="IPR004632">
    <property type="entry name" value="4NH2But_aminotransferase_bac"/>
</dbReference>
<keyword evidence="9 16" id="KW-0663">Pyridoxal phosphate</keyword>
<evidence type="ECO:0000256" key="13">
    <source>
        <dbReference type="ARBA" id="ARBA00031787"/>
    </source>
</evidence>
<comment type="cofactor">
    <cofactor evidence="2">
        <name>pyridoxal 5'-phosphate</name>
        <dbReference type="ChEBI" id="CHEBI:597326"/>
    </cofactor>
</comment>
<evidence type="ECO:0000256" key="7">
    <source>
        <dbReference type="ARBA" id="ARBA00022576"/>
    </source>
</evidence>
<evidence type="ECO:0000313" key="17">
    <source>
        <dbReference type="EMBL" id="QLL09449.1"/>
    </source>
</evidence>
<comment type="catalytic activity">
    <reaction evidence="14">
        <text>4-aminobutanoate + 2-oxoglutarate = succinate semialdehyde + L-glutamate</text>
        <dbReference type="Rhea" id="RHEA:23352"/>
        <dbReference type="ChEBI" id="CHEBI:16810"/>
        <dbReference type="ChEBI" id="CHEBI:29985"/>
        <dbReference type="ChEBI" id="CHEBI:57706"/>
        <dbReference type="ChEBI" id="CHEBI:59888"/>
        <dbReference type="EC" id="2.6.1.19"/>
    </reaction>
</comment>
<keyword evidence="8 17" id="KW-0808">Transferase</keyword>
<dbReference type="EC" id="2.6.1.19" evidence="6"/>
<keyword evidence="7 17" id="KW-0032">Aminotransferase</keyword>
<evidence type="ECO:0000256" key="12">
    <source>
        <dbReference type="ARBA" id="ARBA00030857"/>
    </source>
</evidence>
<dbReference type="Proteomes" id="UP000510682">
    <property type="component" value="Chromosome"/>
</dbReference>
<protein>
    <recommendedName>
        <fullName evidence="12">(S)-3-amino-2-methylpropionate transaminase</fullName>
        <ecNumber evidence="6">2.6.1.19</ecNumber>
        <ecNumber evidence="5">2.6.1.22</ecNumber>
    </recommendedName>
    <alternativeName>
        <fullName evidence="13">GABA aminotransferase</fullName>
    </alternativeName>
    <alternativeName>
        <fullName evidence="11">Gamma-amino-N-butyrate transaminase</fullName>
    </alternativeName>
    <alternativeName>
        <fullName evidence="15">Glutamate:succinic semialdehyde transaminase</fullName>
    </alternativeName>
    <alternativeName>
        <fullName evidence="10">L-AIBAT</fullName>
    </alternativeName>
</protein>
<dbReference type="RefSeq" id="WP_180918173.1">
    <property type="nucleotide sequence ID" value="NZ_CP059165.1"/>
</dbReference>
<dbReference type="AlphaFoldDB" id="A0A7D6E275"/>
<comment type="similarity">
    <text evidence="4 16">Belongs to the class-III pyridoxal-phosphate-dependent aminotransferase family.</text>
</comment>
<keyword evidence="18" id="KW-1185">Reference proteome</keyword>
<evidence type="ECO:0000256" key="2">
    <source>
        <dbReference type="ARBA" id="ARBA00001933"/>
    </source>
</evidence>
<comment type="catalytic activity">
    <reaction evidence="1">
        <text>(S)-3-amino-2-methylpropanoate + 2-oxoglutarate = 2-methyl-3-oxopropanoate + L-glutamate</text>
        <dbReference type="Rhea" id="RHEA:13993"/>
        <dbReference type="ChEBI" id="CHEBI:16810"/>
        <dbReference type="ChEBI" id="CHEBI:29985"/>
        <dbReference type="ChEBI" id="CHEBI:57700"/>
        <dbReference type="ChEBI" id="CHEBI:58655"/>
        <dbReference type="EC" id="2.6.1.22"/>
    </reaction>
</comment>
<evidence type="ECO:0000256" key="10">
    <source>
        <dbReference type="ARBA" id="ARBA00029760"/>
    </source>
</evidence>
<evidence type="ECO:0000256" key="6">
    <source>
        <dbReference type="ARBA" id="ARBA00012912"/>
    </source>
</evidence>
<evidence type="ECO:0000256" key="14">
    <source>
        <dbReference type="ARBA" id="ARBA00048021"/>
    </source>
</evidence>
<dbReference type="InterPro" id="IPR015424">
    <property type="entry name" value="PyrdxlP-dep_Trfase"/>
</dbReference>
<dbReference type="PANTHER" id="PTHR11986">
    <property type="entry name" value="AMINOTRANSFERASE CLASS III"/>
    <property type="match status" value="1"/>
</dbReference>
<dbReference type="EMBL" id="CP059165">
    <property type="protein sequence ID" value="QLL09449.1"/>
    <property type="molecule type" value="Genomic_DNA"/>
</dbReference>
<dbReference type="GO" id="GO:0047298">
    <property type="term" value="F:(S)-3-amino-2-methylpropionate transaminase activity"/>
    <property type="evidence" value="ECO:0007669"/>
    <property type="project" value="UniProtKB-EC"/>
</dbReference>
<evidence type="ECO:0000256" key="11">
    <source>
        <dbReference type="ARBA" id="ARBA00030204"/>
    </source>
</evidence>
<dbReference type="Gene3D" id="3.90.1150.10">
    <property type="entry name" value="Aspartate Aminotransferase, domain 1"/>
    <property type="match status" value="1"/>
</dbReference>
<evidence type="ECO:0000256" key="4">
    <source>
        <dbReference type="ARBA" id="ARBA00008954"/>
    </source>
</evidence>
<comment type="pathway">
    <text evidence="3">Amino-acid degradation; 4-aminobutanoate degradation.</text>
</comment>
<dbReference type="NCBIfam" id="TIGR00700">
    <property type="entry name" value="GABAtrnsam"/>
    <property type="match status" value="1"/>
</dbReference>
<dbReference type="GO" id="GO:0030170">
    <property type="term" value="F:pyridoxal phosphate binding"/>
    <property type="evidence" value="ECO:0007669"/>
    <property type="project" value="InterPro"/>
</dbReference>
<gene>
    <name evidence="17" type="primary">gabT</name>
    <name evidence="17" type="ORF">H0P51_11585</name>
</gene>
<organism evidence="17 18">
    <name type="scientific">Mycobacterium vicinigordonae</name>
    <dbReference type="NCBI Taxonomy" id="1719132"/>
    <lineage>
        <taxon>Bacteria</taxon>
        <taxon>Bacillati</taxon>
        <taxon>Actinomycetota</taxon>
        <taxon>Actinomycetes</taxon>
        <taxon>Mycobacteriales</taxon>
        <taxon>Mycobacteriaceae</taxon>
        <taxon>Mycobacterium</taxon>
    </lineage>
</organism>
<proteinExistence type="inferred from homology"/>
<dbReference type="InterPro" id="IPR005814">
    <property type="entry name" value="Aminotrans_3"/>
</dbReference>
<evidence type="ECO:0000256" key="16">
    <source>
        <dbReference type="RuleBase" id="RU003560"/>
    </source>
</evidence>
<dbReference type="CDD" id="cd00610">
    <property type="entry name" value="OAT_like"/>
    <property type="match status" value="1"/>
</dbReference>
<evidence type="ECO:0000256" key="9">
    <source>
        <dbReference type="ARBA" id="ARBA00022898"/>
    </source>
</evidence>
<evidence type="ECO:0000256" key="1">
    <source>
        <dbReference type="ARBA" id="ARBA00001750"/>
    </source>
</evidence>
<dbReference type="GO" id="GO:0009448">
    <property type="term" value="P:gamma-aminobutyric acid metabolic process"/>
    <property type="evidence" value="ECO:0007669"/>
    <property type="project" value="InterPro"/>
</dbReference>
<evidence type="ECO:0000256" key="3">
    <source>
        <dbReference type="ARBA" id="ARBA00005176"/>
    </source>
</evidence>
<accession>A0A7D6E275</accession>
<reference evidence="17" key="1">
    <citation type="submission" date="2020-07" db="EMBL/GenBank/DDBJ databases">
        <title>Description of Mycobacterium gordonae subsp. intergordonae subsp.nov. and Mycobacterium gordonae subsp. gordonae subsp. nov.</title>
        <authorList>
            <person name="Huang H."/>
        </authorList>
    </citation>
    <scope>NUCLEOTIDE SEQUENCE [LARGE SCALE GENOMIC DNA]</scope>
    <source>
        <strain evidence="17">24T</strain>
    </source>
</reference>
<dbReference type="EC" id="2.6.1.22" evidence="5"/>
<dbReference type="FunFam" id="3.40.640.10:FF:000013">
    <property type="entry name" value="4-aminobutyrate aminotransferase"/>
    <property type="match status" value="1"/>
</dbReference>
<dbReference type="KEGG" id="mgor:H0P51_11585"/>
<dbReference type="GO" id="GO:0034386">
    <property type="term" value="F:4-aminobutyrate:2-oxoglutarate transaminase activity"/>
    <property type="evidence" value="ECO:0007669"/>
    <property type="project" value="UniProtKB-EC"/>
</dbReference>
<dbReference type="InterPro" id="IPR049704">
    <property type="entry name" value="Aminotrans_3_PPA_site"/>
</dbReference>
<dbReference type="Pfam" id="PF00202">
    <property type="entry name" value="Aminotran_3"/>
    <property type="match status" value="1"/>
</dbReference>
<evidence type="ECO:0000256" key="15">
    <source>
        <dbReference type="ARBA" id="ARBA00050054"/>
    </source>
</evidence>
<dbReference type="PIRSF" id="PIRSF000521">
    <property type="entry name" value="Transaminase_4ab_Lys_Orn"/>
    <property type="match status" value="1"/>
</dbReference>
<name>A0A7D6E275_9MYCO</name>
<evidence type="ECO:0000313" key="18">
    <source>
        <dbReference type="Proteomes" id="UP000510682"/>
    </source>
</evidence>
<dbReference type="PROSITE" id="PS00600">
    <property type="entry name" value="AA_TRANSFER_CLASS_3"/>
    <property type="match status" value="1"/>
</dbReference>
<dbReference type="NCBIfam" id="NF004714">
    <property type="entry name" value="PRK06058.1"/>
    <property type="match status" value="1"/>
</dbReference>
<evidence type="ECO:0000256" key="5">
    <source>
        <dbReference type="ARBA" id="ARBA00012876"/>
    </source>
</evidence>
<dbReference type="Gene3D" id="3.40.640.10">
    <property type="entry name" value="Type I PLP-dependent aspartate aminotransferase-like (Major domain)"/>
    <property type="match status" value="1"/>
</dbReference>
<sequence length="446" mass="46765">MASLEQSRHLVTEIPGPASLELNKRRTAAVSQSVAVTLPVFVARAGGGILEDVDGNRLIDLGSGIAVTTIGNSSPAVVEAVRAQVAEFTHACFMVTPYEGYVAVAEELNRITPGAGEKRSVLFNSGAEAVENAIKVARAHTRKPAVVAFNHAYHGRTNMAMALTAKSMPYKSGFGPFAPEIYRAPMSYPYRDGLLNKDLATDGDKAAERAIAVMDKQVGAKNLAAVIIEPIQGEGGFIVPAEGFLRALLRWCRENDVVFIADEVQTGFARTGAMFACEHEDLEPDVIVTAKGIADGLPLSAITGRAEIMDASHAGGLGGTFGGNPVACAAALATIATIESDGLIERAQEIERLITAPLLRAQAGDDRIGDVRGRGAMIAVELVKSGSSDPDPELTMNLATAAHAAGVVVLTCGMFGNIIRLLPPLTISDELLMEGVEVLTGLLAEL</sequence>
<dbReference type="InterPro" id="IPR050103">
    <property type="entry name" value="Class-III_PLP-dep_AT"/>
</dbReference>
<dbReference type="InterPro" id="IPR015421">
    <property type="entry name" value="PyrdxlP-dep_Trfase_major"/>
</dbReference>
<dbReference type="InterPro" id="IPR015422">
    <property type="entry name" value="PyrdxlP-dep_Trfase_small"/>
</dbReference>
<dbReference type="GO" id="GO:0042802">
    <property type="term" value="F:identical protein binding"/>
    <property type="evidence" value="ECO:0007669"/>
    <property type="project" value="TreeGrafter"/>
</dbReference>
<evidence type="ECO:0000256" key="8">
    <source>
        <dbReference type="ARBA" id="ARBA00022679"/>
    </source>
</evidence>
<dbReference type="SUPFAM" id="SSF53383">
    <property type="entry name" value="PLP-dependent transferases"/>
    <property type="match status" value="1"/>
</dbReference>